<comment type="caution">
    <text evidence="2">The sequence shown here is derived from an EMBL/GenBank/DDBJ whole genome shotgun (WGS) entry which is preliminary data.</text>
</comment>
<dbReference type="KEGG" id="tasa:A1Q1_04344"/>
<feature type="compositionally biased region" description="Low complexity" evidence="1">
    <location>
        <begin position="283"/>
        <end position="292"/>
    </location>
</feature>
<dbReference type="HOGENOM" id="CLU_797371_0_0_1"/>
<dbReference type="EMBL" id="ALBS01000026">
    <property type="protein sequence ID" value="EJT52437.1"/>
    <property type="molecule type" value="Genomic_DNA"/>
</dbReference>
<evidence type="ECO:0000256" key="1">
    <source>
        <dbReference type="SAM" id="MobiDB-lite"/>
    </source>
</evidence>
<dbReference type="VEuPathDB" id="FungiDB:A1Q1_04344"/>
<sequence>MTRPQKIRDVQAVLRKNSWVLVRQVGSHQTWVHCTCNSADGEHLQLELEFDTDDGLQNASFSRRGSACSSPTRSFPSPTRANSVRIGRTPYPTIAEYSDVSSAASSSCSSTSDSESDEEPADTEEWFGSRRALERRQASAAAAAPIPKSAYASVPHTASRKERRRPQLKLDTFVEAASPENLATPRAYSPSKASPTKASPTTKASPLKSPTKGNSHTRTPSLRTKGGFPSSSAALSRPATVSGRSPSRSPARSPEREREHEIALELPQLASCSCFLRAFEEAAASSSSPTKGPGKGKGKGLGTLRSRTAKELTRHADRITIASKRGGEVDPKCIMQLKRVLQYVPDDW</sequence>
<protein>
    <submittedName>
        <fullName evidence="2">Uncharacterized protein</fullName>
    </submittedName>
</protein>
<feature type="compositionally biased region" description="Low complexity" evidence="1">
    <location>
        <begin position="138"/>
        <end position="153"/>
    </location>
</feature>
<dbReference type="Proteomes" id="UP000002748">
    <property type="component" value="Unassembled WGS sequence"/>
</dbReference>
<feature type="compositionally biased region" description="Basic and acidic residues" evidence="1">
    <location>
        <begin position="308"/>
        <end position="318"/>
    </location>
</feature>
<feature type="compositionally biased region" description="Basic and acidic residues" evidence="1">
    <location>
        <begin position="127"/>
        <end position="137"/>
    </location>
</feature>
<gene>
    <name evidence="2" type="ORF">A1Q1_04344</name>
</gene>
<dbReference type="GeneID" id="25987857"/>
<feature type="region of interest" description="Disordered" evidence="1">
    <location>
        <begin position="283"/>
        <end position="318"/>
    </location>
</feature>
<feature type="compositionally biased region" description="Low complexity" evidence="1">
    <location>
        <begin position="69"/>
        <end position="80"/>
    </location>
</feature>
<feature type="compositionally biased region" description="Low complexity" evidence="1">
    <location>
        <begin position="242"/>
        <end position="252"/>
    </location>
</feature>
<organism evidence="2 3">
    <name type="scientific">Trichosporon asahii var. asahii (strain ATCC 90039 / CBS 2479 / JCM 2466 / KCTC 7840 / NBRC 103889/ NCYC 2677 / UAMH 7654)</name>
    <name type="common">Yeast</name>
    <dbReference type="NCBI Taxonomy" id="1186058"/>
    <lineage>
        <taxon>Eukaryota</taxon>
        <taxon>Fungi</taxon>
        <taxon>Dikarya</taxon>
        <taxon>Basidiomycota</taxon>
        <taxon>Agaricomycotina</taxon>
        <taxon>Tremellomycetes</taxon>
        <taxon>Trichosporonales</taxon>
        <taxon>Trichosporonaceae</taxon>
        <taxon>Trichosporon</taxon>
    </lineage>
</organism>
<proteinExistence type="predicted"/>
<feature type="compositionally biased region" description="Low complexity" evidence="1">
    <location>
        <begin position="102"/>
        <end position="113"/>
    </location>
</feature>
<feature type="region of interest" description="Disordered" evidence="1">
    <location>
        <begin position="62"/>
        <end position="87"/>
    </location>
</feature>
<reference evidence="2 3" key="1">
    <citation type="journal article" date="2012" name="Eukaryot. Cell">
        <title>Draft genome sequence of CBS 2479, the standard type strain of Trichosporon asahii.</title>
        <authorList>
            <person name="Yang R.Y."/>
            <person name="Li H.T."/>
            <person name="Zhu H."/>
            <person name="Zhou G.P."/>
            <person name="Wang M."/>
            <person name="Wang L."/>
        </authorList>
    </citation>
    <scope>NUCLEOTIDE SEQUENCE [LARGE SCALE GENOMIC DNA]</scope>
    <source>
        <strain evidence="3">ATCC 90039 / CBS 2479 / JCM 2466 / KCTC 7840 / NCYC 2677 / UAMH 7654</strain>
    </source>
</reference>
<feature type="region of interest" description="Disordered" evidence="1">
    <location>
        <begin position="102"/>
        <end position="260"/>
    </location>
</feature>
<name>J6FBB0_TRIAS</name>
<feature type="compositionally biased region" description="Acidic residues" evidence="1">
    <location>
        <begin position="114"/>
        <end position="125"/>
    </location>
</feature>
<feature type="compositionally biased region" description="Polar residues" evidence="1">
    <location>
        <begin position="211"/>
        <end position="222"/>
    </location>
</feature>
<dbReference type="AlphaFoldDB" id="J6FBB0"/>
<feature type="compositionally biased region" description="Low complexity" evidence="1">
    <location>
        <begin position="189"/>
        <end position="206"/>
    </location>
</feature>
<accession>J6FBB0</accession>
<evidence type="ECO:0000313" key="3">
    <source>
        <dbReference type="Proteomes" id="UP000002748"/>
    </source>
</evidence>
<dbReference type="RefSeq" id="XP_014183863.1">
    <property type="nucleotide sequence ID" value="XM_014328388.1"/>
</dbReference>
<evidence type="ECO:0000313" key="2">
    <source>
        <dbReference type="EMBL" id="EJT52437.1"/>
    </source>
</evidence>